<evidence type="ECO:0000256" key="2">
    <source>
        <dbReference type="ARBA" id="ARBA00005199"/>
    </source>
</evidence>
<dbReference type="CDD" id="cd11325">
    <property type="entry name" value="AmyAc_GTHase"/>
    <property type="match status" value="1"/>
</dbReference>
<dbReference type="InterPro" id="IPR044901">
    <property type="entry name" value="Trehalose_TreZ_E-set_sf"/>
</dbReference>
<comment type="catalytic activity">
    <reaction evidence="10">
        <text>hydrolysis of (1-&gt;4)-alpha-D-glucosidic linkage in 4-alpha-D-[(1-&gt;4)-alpha-D-glucanosyl]n trehalose to yield trehalose and (1-&gt;4)-alpha-D-glucan.</text>
        <dbReference type="EC" id="3.2.1.141"/>
    </reaction>
</comment>
<evidence type="ECO:0000256" key="8">
    <source>
        <dbReference type="ARBA" id="ARBA00023277"/>
    </source>
</evidence>
<feature type="domain" description="Glycosyl hydrolase family 13 catalytic" evidence="13">
    <location>
        <begin position="199"/>
        <end position="542"/>
    </location>
</feature>
<evidence type="ECO:0000256" key="7">
    <source>
        <dbReference type="ARBA" id="ARBA00022801"/>
    </source>
</evidence>
<dbReference type="HOGENOM" id="CLU_020726_0_0_4"/>
<dbReference type="InterPro" id="IPR017853">
    <property type="entry name" value="GH"/>
</dbReference>
<dbReference type="InterPro" id="IPR006047">
    <property type="entry name" value="GH13_cat_dom"/>
</dbReference>
<dbReference type="UniPathway" id="UPA00299"/>
<dbReference type="NCBIfam" id="TIGR02402">
    <property type="entry name" value="trehalose_TreZ"/>
    <property type="match status" value="1"/>
</dbReference>
<evidence type="ECO:0000256" key="11">
    <source>
        <dbReference type="NCBIfam" id="TIGR02402"/>
    </source>
</evidence>
<dbReference type="SUPFAM" id="SSF51445">
    <property type="entry name" value="(Trans)glycosidases"/>
    <property type="match status" value="1"/>
</dbReference>
<evidence type="ECO:0000256" key="10">
    <source>
        <dbReference type="ARBA" id="ARBA00034013"/>
    </source>
</evidence>
<evidence type="ECO:0000313" key="15">
    <source>
        <dbReference type="Proteomes" id="UP000002588"/>
    </source>
</evidence>
<evidence type="ECO:0000256" key="1">
    <source>
        <dbReference type="ARBA" id="ARBA00004496"/>
    </source>
</evidence>
<dbReference type="CDD" id="cd02853">
    <property type="entry name" value="E_set_MTHase_like_N"/>
    <property type="match status" value="1"/>
</dbReference>
<feature type="compositionally biased region" description="Polar residues" evidence="12">
    <location>
        <begin position="1"/>
        <end position="10"/>
    </location>
</feature>
<proteinExistence type="inferred from homology"/>
<dbReference type="Pfam" id="PF02922">
    <property type="entry name" value="CBM_48"/>
    <property type="match status" value="1"/>
</dbReference>
<dbReference type="Pfam" id="PF00128">
    <property type="entry name" value="Alpha-amylase"/>
    <property type="match status" value="1"/>
</dbReference>
<dbReference type="InterPro" id="IPR013783">
    <property type="entry name" value="Ig-like_fold"/>
</dbReference>
<keyword evidence="8" id="KW-0119">Carbohydrate metabolism</keyword>
<dbReference type="GO" id="GO:0033942">
    <property type="term" value="F:4-alpha-D-(1-&gt;4)-alpha-D-glucanotrehalose trehalohydrolase activity"/>
    <property type="evidence" value="ECO:0007669"/>
    <property type="project" value="UniProtKB-EC"/>
</dbReference>
<dbReference type="Gene3D" id="1.10.10.760">
    <property type="entry name" value="E-set domains of sugar-utilizing enzymes"/>
    <property type="match status" value="1"/>
</dbReference>
<protein>
    <recommendedName>
        <fullName evidence="5 11">Malto-oligosyltrehalose trehalohydrolase</fullName>
        <ecNumber evidence="4 11">3.2.1.141</ecNumber>
    </recommendedName>
</protein>
<evidence type="ECO:0000256" key="3">
    <source>
        <dbReference type="ARBA" id="ARBA00008061"/>
    </source>
</evidence>
<dbReference type="Pfam" id="PF11941">
    <property type="entry name" value="DUF3459"/>
    <property type="match status" value="1"/>
</dbReference>
<dbReference type="InterPro" id="IPR004193">
    <property type="entry name" value="Glyco_hydro_13_N"/>
</dbReference>
<accession>A1K6G0</accession>
<dbReference type="KEGG" id="azo:azo1798"/>
<evidence type="ECO:0000313" key="14">
    <source>
        <dbReference type="EMBL" id="CAL94415.1"/>
    </source>
</evidence>
<comment type="similarity">
    <text evidence="3">Belongs to the glycosyl hydrolase 13 family.</text>
</comment>
<keyword evidence="7 14" id="KW-0378">Hydrolase</keyword>
<gene>
    <name evidence="14" type="primary">treZ</name>
    <name evidence="14" type="ordered locus">azo1798</name>
</gene>
<dbReference type="STRING" id="62928.azo1798"/>
<evidence type="ECO:0000256" key="4">
    <source>
        <dbReference type="ARBA" id="ARBA00012268"/>
    </source>
</evidence>
<dbReference type="Proteomes" id="UP000002588">
    <property type="component" value="Chromosome"/>
</dbReference>
<dbReference type="CAZy" id="CBM48">
    <property type="family name" value="Carbohydrate-Binding Module Family 48"/>
</dbReference>
<dbReference type="GO" id="GO:0005737">
    <property type="term" value="C:cytoplasm"/>
    <property type="evidence" value="ECO:0007669"/>
    <property type="project" value="UniProtKB-SubCell"/>
</dbReference>
<dbReference type="eggNOG" id="COG0296">
    <property type="taxonomic scope" value="Bacteria"/>
</dbReference>
<dbReference type="GO" id="GO:0005992">
    <property type="term" value="P:trehalose biosynthetic process"/>
    <property type="evidence" value="ECO:0007669"/>
    <property type="project" value="UniProtKB-UniRule"/>
</dbReference>
<evidence type="ECO:0000256" key="6">
    <source>
        <dbReference type="ARBA" id="ARBA00022490"/>
    </source>
</evidence>
<reference evidence="14 15" key="1">
    <citation type="journal article" date="2006" name="Nat. Biotechnol.">
        <title>Complete genome of the mutualistic, N2-fixing grass endophyte Azoarcus sp. strain BH72.</title>
        <authorList>
            <person name="Krause A."/>
            <person name="Ramakumar A."/>
            <person name="Bartels D."/>
            <person name="Battistoni F."/>
            <person name="Bekel T."/>
            <person name="Boch J."/>
            <person name="Boehm M."/>
            <person name="Friedrich F."/>
            <person name="Hurek T."/>
            <person name="Krause L."/>
            <person name="Linke B."/>
            <person name="McHardy A.C."/>
            <person name="Sarkar A."/>
            <person name="Schneiker S."/>
            <person name="Syed A.A."/>
            <person name="Thauer R."/>
            <person name="Vorhoelter F.-J."/>
            <person name="Weidner S."/>
            <person name="Puehler A."/>
            <person name="Reinhold-Hurek B."/>
            <person name="Kaiser O."/>
            <person name="Goesmann A."/>
        </authorList>
    </citation>
    <scope>NUCLEOTIDE SEQUENCE [LARGE SCALE GENOMIC DNA]</scope>
    <source>
        <strain evidence="14 15">BH72</strain>
    </source>
</reference>
<evidence type="ECO:0000259" key="13">
    <source>
        <dbReference type="SMART" id="SM00642"/>
    </source>
</evidence>
<dbReference type="InterPro" id="IPR022567">
    <property type="entry name" value="DUF3459"/>
</dbReference>
<keyword evidence="15" id="KW-1185">Reference proteome</keyword>
<comment type="pathway">
    <text evidence="2">Glycan biosynthesis; trehalose biosynthesis.</text>
</comment>
<dbReference type="InterPro" id="IPR012768">
    <property type="entry name" value="Trehalose_TreZ"/>
</dbReference>
<dbReference type="SUPFAM" id="SSF81296">
    <property type="entry name" value="E set domains"/>
    <property type="match status" value="1"/>
</dbReference>
<evidence type="ECO:0000256" key="5">
    <source>
        <dbReference type="ARBA" id="ARBA00015938"/>
    </source>
</evidence>
<feature type="region of interest" description="Disordered" evidence="12">
    <location>
        <begin position="1"/>
        <end position="71"/>
    </location>
</feature>
<dbReference type="EC" id="3.2.1.141" evidence="4 11"/>
<name>A1K6G0_AZOSB</name>
<dbReference type="PANTHER" id="PTHR43651">
    <property type="entry name" value="1,4-ALPHA-GLUCAN-BRANCHING ENZYME"/>
    <property type="match status" value="1"/>
</dbReference>
<sequence>MRSPTRSTPPHLNAASRRGPDPLANAPQARMPDARAPGTQPRRGSGGAHGRSQFGKSGWRPNEAGHGRDAASGAATVHWMHRMPFGPRLVEEHNIHAGYRFRLWAPAEKAVEVVLHQPDGECSYHPCAKSDGWHSCKIPTARPGDRYSFRLYGQLEVPDPASRYNPDGVHGPSVLVDPTTFAWDAGWSGRPWEAAVIYELHVGTFTAEGTYAAAEARLDELAALGITAIELMPLAEFSGARGWGYDGVLPYAPKAAYGTPDALKHFIQAAHRRGLMVMLDVVYNHFGPDGNYLHVYAPQFFSQHYETPWGAAIDFESPYSAHVREFFIHNALYWLEEYRFDGLRLDAVHGIFDRSNPHILEELSSRARMRLADRRIHLVVENVDNTASRLGRPGLGGHYEAQWNDDFHHAAHVLLTGEHDGYYADFAERPVQLLVRCLAEGFAFQGEHSAFHDAPRGEPSSALPATAFVNFLQNHDQIGNRALGERLTTLTDSRRLRALVAIQLLAPSPPLIFMGEEAGATTPFLFFCDYPGELAKAVREGRQREFAAFMQFHGEDGAQLPDPCGEESFARSKLDWGARGDPPAREWLALYRELLAQRHAVVVPRVAGVVPGRSTWHLFGERTFEVRWVGVDGGALVMRANLDDLTSPLLPALEVAPFAAVGSDSGPDRLGPWAVQCYLLPSAGQG</sequence>
<evidence type="ECO:0000256" key="9">
    <source>
        <dbReference type="ARBA" id="ARBA00023295"/>
    </source>
</evidence>
<evidence type="ECO:0000256" key="12">
    <source>
        <dbReference type="SAM" id="MobiDB-lite"/>
    </source>
</evidence>
<keyword evidence="6" id="KW-0963">Cytoplasm</keyword>
<dbReference type="PANTHER" id="PTHR43651:SF11">
    <property type="entry name" value="MALTO-OLIGOSYLTREHALOSE TREHALOHYDROLASE"/>
    <property type="match status" value="1"/>
</dbReference>
<dbReference type="Gene3D" id="2.60.40.10">
    <property type="entry name" value="Immunoglobulins"/>
    <property type="match status" value="1"/>
</dbReference>
<dbReference type="CAZy" id="GH13">
    <property type="family name" value="Glycoside Hydrolase Family 13"/>
</dbReference>
<dbReference type="AlphaFoldDB" id="A1K6G0"/>
<organism evidence="14 15">
    <name type="scientific">Azoarcus sp. (strain BH72)</name>
    <dbReference type="NCBI Taxonomy" id="418699"/>
    <lineage>
        <taxon>Bacteria</taxon>
        <taxon>Pseudomonadati</taxon>
        <taxon>Pseudomonadota</taxon>
        <taxon>Betaproteobacteria</taxon>
        <taxon>Rhodocyclales</taxon>
        <taxon>Zoogloeaceae</taxon>
        <taxon>Azoarcus</taxon>
    </lineage>
</organism>
<comment type="subcellular location">
    <subcellularLocation>
        <location evidence="1">Cytoplasm</location>
    </subcellularLocation>
</comment>
<dbReference type="Gene3D" id="3.20.20.80">
    <property type="entry name" value="Glycosidases"/>
    <property type="match status" value="1"/>
</dbReference>
<keyword evidence="9 14" id="KW-0326">Glycosidase</keyword>
<dbReference type="EMBL" id="AM406670">
    <property type="protein sequence ID" value="CAL94415.1"/>
    <property type="molecule type" value="Genomic_DNA"/>
</dbReference>
<dbReference type="RefSeq" id="WP_011765531.1">
    <property type="nucleotide sequence ID" value="NC_008702.1"/>
</dbReference>
<dbReference type="SMART" id="SM00642">
    <property type="entry name" value="Aamy"/>
    <property type="match status" value="1"/>
</dbReference>
<dbReference type="InterPro" id="IPR014756">
    <property type="entry name" value="Ig_E-set"/>
</dbReference>